<dbReference type="Pfam" id="PF01464">
    <property type="entry name" value="SLT"/>
    <property type="match status" value="1"/>
</dbReference>
<reference evidence="3 4" key="1">
    <citation type="submission" date="2014-11" db="EMBL/GenBank/DDBJ databases">
        <title>Genome sequence of Microbacterium mangrovi MUSC 115(T).</title>
        <authorList>
            <person name="Lee L.-H."/>
        </authorList>
    </citation>
    <scope>NUCLEOTIDE SEQUENCE [LARGE SCALE GENOMIC DNA]</scope>
    <source>
        <strain evidence="3 4">MUSC 115</strain>
    </source>
</reference>
<dbReference type="Gene3D" id="1.10.530.10">
    <property type="match status" value="1"/>
</dbReference>
<dbReference type="SUPFAM" id="SSF53955">
    <property type="entry name" value="Lysozyme-like"/>
    <property type="match status" value="1"/>
</dbReference>
<dbReference type="Proteomes" id="UP000031030">
    <property type="component" value="Unassembled WGS sequence"/>
</dbReference>
<feature type="domain" description="Transglycosylase SLT" evidence="2">
    <location>
        <begin position="166"/>
        <end position="227"/>
    </location>
</feature>
<accession>A0A0B2A1U3</accession>
<dbReference type="AlphaFoldDB" id="A0A0B2A1U3"/>
<organism evidence="3 4">
    <name type="scientific">Microbacterium mangrovi</name>
    <dbReference type="NCBI Taxonomy" id="1348253"/>
    <lineage>
        <taxon>Bacteria</taxon>
        <taxon>Bacillati</taxon>
        <taxon>Actinomycetota</taxon>
        <taxon>Actinomycetes</taxon>
        <taxon>Micrococcales</taxon>
        <taxon>Microbacteriaceae</taxon>
        <taxon>Microbacterium</taxon>
    </lineage>
</organism>
<feature type="region of interest" description="Disordered" evidence="1">
    <location>
        <begin position="115"/>
        <end position="137"/>
    </location>
</feature>
<evidence type="ECO:0000259" key="2">
    <source>
        <dbReference type="Pfam" id="PF01464"/>
    </source>
</evidence>
<dbReference type="STRING" id="1348253.LK09_18865"/>
<gene>
    <name evidence="3" type="ORF">LK09_18865</name>
</gene>
<feature type="compositionally biased region" description="Low complexity" evidence="1">
    <location>
        <begin position="115"/>
        <end position="134"/>
    </location>
</feature>
<dbReference type="EMBL" id="JTDK01000022">
    <property type="protein sequence ID" value="KHK95516.1"/>
    <property type="molecule type" value="Genomic_DNA"/>
</dbReference>
<keyword evidence="4" id="KW-1185">Reference proteome</keyword>
<evidence type="ECO:0000313" key="4">
    <source>
        <dbReference type="Proteomes" id="UP000031030"/>
    </source>
</evidence>
<dbReference type="InterPro" id="IPR008258">
    <property type="entry name" value="Transglycosylase_SLT_dom_1"/>
</dbReference>
<name>A0A0B2A1U3_9MICO</name>
<evidence type="ECO:0000256" key="1">
    <source>
        <dbReference type="SAM" id="MobiDB-lite"/>
    </source>
</evidence>
<evidence type="ECO:0000313" key="3">
    <source>
        <dbReference type="EMBL" id="KHK95516.1"/>
    </source>
</evidence>
<sequence>MDNAGNNEHRSPVRLRTSPLARAVAGGALVLAATLTLSAMPHQQASAATLVSSPSESPANLSFGADHTAISALDVQQAQTAKPLAKVQAAPASTRKPITVKKFTPDPVVASTPVKAATTTTTTHHRSSSSSASAGPIVNYSGQSPRAIAQGLLASYGWGQSQMPCLNSLWNRESGWNVHAANPSGAYGIPQALPGSKMSSAGPDWANNPTTQIKWGLGYIKSMYGSPCGAWGHSQSTGWY</sequence>
<proteinExistence type="predicted"/>
<comment type="caution">
    <text evidence="3">The sequence shown here is derived from an EMBL/GenBank/DDBJ whole genome shotgun (WGS) entry which is preliminary data.</text>
</comment>
<dbReference type="InterPro" id="IPR023346">
    <property type="entry name" value="Lysozyme-like_dom_sf"/>
</dbReference>
<protein>
    <recommendedName>
        <fullName evidence="2">Transglycosylase SLT domain-containing protein</fullName>
    </recommendedName>
</protein>